<evidence type="ECO:0000256" key="9">
    <source>
        <dbReference type="ARBA" id="ARBA00022840"/>
    </source>
</evidence>
<dbReference type="Pfam" id="PF12848">
    <property type="entry name" value="ABC_tran_Xtn"/>
    <property type="match status" value="1"/>
</dbReference>
<sequence>MAQYVYTMNRVGKIVPPKRQILRDISLSFFPGAKIGVLGLNGSGKSTLLKIMAGVDKEIEGEAVPMPGLNIGYLPQEPQLDPAHTVRQAVEEGLGAVVQAKKRLDEVYAAYAEPDADFDALAAEQAELEAVIAAAASSGADDIEHQMEIAADALRLPPWDATVGNLSGGEKRRVALCRLLLSKPDMLLLDEPTNHLDAESVEWLEQFLHKFPGTVVGVTHDRYFLDNAAEWILELDRGHGIPWKGNYSSWLEQKEARLKQEEAAESARQKTIKKELEWVRQNPKGRQAKAKARLSRFEELSSYEYQKRNETQEIFIPVGERLGNEVIEFNNVSKAYGDRLLIDNLSFKVPPGAIVGIIGANGAGKSTLFRMIAGREQPDSGTIAIGQTVKLAFVDQSRDSLQDNKTVFDAVSDGADLLTVGKFEMSSRAYLGRFNFKGADQNKIVGQLSGGERGRLHLAKTLIAGGNVLLLDEPSNDLDVETLRALEDALLEFPGCVMVISHDRWFLDRIATHILAFEGDSQVVFFDGNYQEYEADKKRRLGEEGAKPRRLRYKALK</sequence>
<evidence type="ECO:0000259" key="14">
    <source>
        <dbReference type="PROSITE" id="PS50893"/>
    </source>
</evidence>
<dbReference type="EMBL" id="AM902716">
    <property type="protein sequence ID" value="CAP41213.1"/>
    <property type="molecule type" value="Genomic_DNA"/>
</dbReference>
<dbReference type="InterPro" id="IPR027417">
    <property type="entry name" value="P-loop_NTPase"/>
</dbReference>
<comment type="catalytic activity">
    <reaction evidence="13">
        <text>ATP + H2O = ADP + phosphate + H(+)</text>
        <dbReference type="Rhea" id="RHEA:13065"/>
        <dbReference type="ChEBI" id="CHEBI:15377"/>
        <dbReference type="ChEBI" id="CHEBI:15378"/>
        <dbReference type="ChEBI" id="CHEBI:30616"/>
        <dbReference type="ChEBI" id="CHEBI:43474"/>
        <dbReference type="ChEBI" id="CHEBI:456216"/>
    </reaction>
</comment>
<dbReference type="FunFam" id="3.40.50.300:FF:000183">
    <property type="entry name" value="ABC transporter ATP-binding protein yjjK"/>
    <property type="match status" value="1"/>
</dbReference>
<dbReference type="GO" id="GO:0005524">
    <property type="term" value="F:ATP binding"/>
    <property type="evidence" value="ECO:0007669"/>
    <property type="project" value="UniProtKB-UniRule"/>
</dbReference>
<dbReference type="Gene3D" id="3.40.50.300">
    <property type="entry name" value="P-loop containing nucleotide triphosphate hydrolases"/>
    <property type="match status" value="2"/>
</dbReference>
<comment type="function">
    <text evidence="13">A translation factor that gates the progression of the 70S ribosomal initiation complex (IC, containing tRNA(fMet) in the P-site) into the translation elongation cycle by using a mechanism sensitive to the ATP/ADP ratio. Binds to the 70S ribosome E-site where it modulates the state of the translating ribosome during subunit translocation. ATP hydrolysis probably frees it from the ribosome, which can enter the elongation phase.</text>
</comment>
<dbReference type="GO" id="GO:0045900">
    <property type="term" value="P:negative regulation of translational elongation"/>
    <property type="evidence" value="ECO:0007669"/>
    <property type="project" value="UniProtKB-UniRule"/>
</dbReference>
<evidence type="ECO:0000256" key="8">
    <source>
        <dbReference type="ARBA" id="ARBA00022801"/>
    </source>
</evidence>
<dbReference type="InterPro" id="IPR032781">
    <property type="entry name" value="ABC_tran_Xtn"/>
</dbReference>
<dbReference type="FunFam" id="3.40.50.300:FF:000011">
    <property type="entry name" value="Putative ABC transporter ATP-binding component"/>
    <property type="match status" value="1"/>
</dbReference>
<feature type="region of interest" description="Arm" evidence="13">
    <location>
        <begin position="95"/>
        <end position="139"/>
    </location>
</feature>
<feature type="domain" description="ABC transporter" evidence="14">
    <location>
        <begin position="327"/>
        <end position="553"/>
    </location>
</feature>
<dbReference type="NCBIfam" id="TIGR03719">
    <property type="entry name" value="ABC_ABC_ChvD"/>
    <property type="match status" value="1"/>
</dbReference>
<evidence type="ECO:0000313" key="15">
    <source>
        <dbReference type="EMBL" id="CAP41213.1"/>
    </source>
</evidence>
<dbReference type="InterPro" id="IPR017871">
    <property type="entry name" value="ABC_transporter-like_CS"/>
</dbReference>
<keyword evidence="16" id="KW-1185">Reference proteome</keyword>
<evidence type="ECO:0000256" key="4">
    <source>
        <dbReference type="ARBA" id="ARBA00022555"/>
    </source>
</evidence>
<evidence type="ECO:0000313" key="16">
    <source>
        <dbReference type="Proteomes" id="UP000001225"/>
    </source>
</evidence>
<comment type="subcellular location">
    <subcellularLocation>
        <location evidence="13">Cytoplasm</location>
    </subcellularLocation>
    <text evidence="13">Associates with ribosomes and polysomes.</text>
</comment>
<keyword evidence="5 13" id="KW-0699">rRNA-binding</keyword>
<keyword evidence="8 13" id="KW-0378">Hydrolase</keyword>
<keyword evidence="6 13" id="KW-0677">Repeat</keyword>
<dbReference type="InterPro" id="IPR003593">
    <property type="entry name" value="AAA+_ATPase"/>
</dbReference>
<dbReference type="InterPro" id="IPR003439">
    <property type="entry name" value="ABC_transporter-like_ATP-bd"/>
</dbReference>
<accession>A9I895</accession>
<proteinExistence type="inferred from homology"/>
<dbReference type="HAMAP" id="MF_00847">
    <property type="entry name" value="EttA"/>
    <property type="match status" value="1"/>
</dbReference>
<keyword evidence="2" id="KW-0472">Membrane</keyword>
<dbReference type="GO" id="GO:0005737">
    <property type="term" value="C:cytoplasm"/>
    <property type="evidence" value="ECO:0007669"/>
    <property type="project" value="UniProtKB-SubCell"/>
</dbReference>
<name>A9I895_BORPD</name>
<dbReference type="Proteomes" id="UP000001225">
    <property type="component" value="Chromosome"/>
</dbReference>
<dbReference type="SMART" id="SM00382">
    <property type="entry name" value="AAA"/>
    <property type="match status" value="2"/>
</dbReference>
<gene>
    <name evidence="13" type="primary">ettA</name>
    <name evidence="15" type="ordered locus">Bpet0881</name>
</gene>
<evidence type="ECO:0000256" key="6">
    <source>
        <dbReference type="ARBA" id="ARBA00022737"/>
    </source>
</evidence>
<evidence type="ECO:0000256" key="3">
    <source>
        <dbReference type="ARBA" id="ARBA00022490"/>
    </source>
</evidence>
<evidence type="ECO:0000256" key="13">
    <source>
        <dbReference type="HAMAP-Rule" id="MF_00847"/>
    </source>
</evidence>
<dbReference type="GO" id="GO:0016887">
    <property type="term" value="F:ATP hydrolysis activity"/>
    <property type="evidence" value="ECO:0007669"/>
    <property type="project" value="UniProtKB-UniRule"/>
</dbReference>
<evidence type="ECO:0000256" key="1">
    <source>
        <dbReference type="ARBA" id="ARBA00005868"/>
    </source>
</evidence>
<dbReference type="NCBIfam" id="NF008775">
    <property type="entry name" value="PRK11819.1"/>
    <property type="match status" value="1"/>
</dbReference>
<evidence type="ECO:0000256" key="10">
    <source>
        <dbReference type="ARBA" id="ARBA00022845"/>
    </source>
</evidence>
<dbReference type="AlphaFoldDB" id="A9I895"/>
<comment type="similarity">
    <text evidence="1 13">Belongs to the ABC transporter superfamily. ABCF family. Translational throttle EttA subfamily.</text>
</comment>
<dbReference type="STRING" id="94624.Bpet0881"/>
<organism evidence="15 16">
    <name type="scientific">Bordetella petrii (strain ATCC BAA-461 / DSM 12804 / CCUG 43448 / CIP 107267 / Se-1111R)</name>
    <dbReference type="NCBI Taxonomy" id="340100"/>
    <lineage>
        <taxon>Bacteria</taxon>
        <taxon>Pseudomonadati</taxon>
        <taxon>Pseudomonadota</taxon>
        <taxon>Betaproteobacteria</taxon>
        <taxon>Burkholderiales</taxon>
        <taxon>Alcaligenaceae</taxon>
        <taxon>Bordetella</taxon>
    </lineage>
</organism>
<evidence type="ECO:0000256" key="5">
    <source>
        <dbReference type="ARBA" id="ARBA00022730"/>
    </source>
</evidence>
<keyword evidence="7 13" id="KW-0547">Nucleotide-binding</keyword>
<evidence type="ECO:0000256" key="2">
    <source>
        <dbReference type="ARBA" id="ARBA00022475"/>
    </source>
</evidence>
<evidence type="ECO:0000256" key="12">
    <source>
        <dbReference type="ARBA" id="ARBA00022917"/>
    </source>
</evidence>
<dbReference type="GO" id="GO:0000049">
    <property type="term" value="F:tRNA binding"/>
    <property type="evidence" value="ECO:0007669"/>
    <property type="project" value="UniProtKB-UniRule"/>
</dbReference>
<reference evidence="15 16" key="1">
    <citation type="journal article" date="2008" name="BMC Genomics">
        <title>The missing link: Bordetella petrii is endowed with both the metabolic versatility of environmental bacteria and virulence traits of pathogenic Bordetellae.</title>
        <authorList>
            <person name="Gross R."/>
            <person name="Guzman C.A."/>
            <person name="Sebaihia M."/>
            <person name="Martins Dos Santos V.A."/>
            <person name="Pieper D.H."/>
            <person name="Koebnik R."/>
            <person name="Lechner M."/>
            <person name="Bartels D."/>
            <person name="Buhrmester J."/>
            <person name="Choudhuri J.V."/>
            <person name="Ebensen T."/>
            <person name="Gaigalat L."/>
            <person name="Herrmann S."/>
            <person name="Khachane A.N."/>
            <person name="Larisch C."/>
            <person name="Link S."/>
            <person name="Linke B."/>
            <person name="Meyer F."/>
            <person name="Mormann S."/>
            <person name="Nakunst D."/>
            <person name="Rueckert C."/>
            <person name="Schneiker-Bekel S."/>
            <person name="Schulze K."/>
            <person name="Vorhoelter F.J."/>
            <person name="Yevsa T."/>
            <person name="Engle J.T."/>
            <person name="Goldman W.E."/>
            <person name="Puehler A."/>
            <person name="Goebel U.B."/>
            <person name="Goesmann A."/>
            <person name="Bloecker H."/>
            <person name="Kaiser O."/>
            <person name="Martinez-Arias R."/>
        </authorList>
    </citation>
    <scope>NUCLEOTIDE SEQUENCE [LARGE SCALE GENOMIC DNA]</scope>
    <source>
        <strain evidence="16">ATCC BAA-461 / DSM 12804 / CCUG 43448 / CIP 107267 / Se-1111R</strain>
    </source>
</reference>
<feature type="region of interest" description="PtIM" evidence="13">
    <location>
        <begin position="245"/>
        <end position="325"/>
    </location>
</feature>
<comment type="domain">
    <text evidence="13">The arm domain is inserted in the first ABC transporter domain. Probably contacts ribosomal protein L1.</text>
</comment>
<evidence type="ECO:0000256" key="7">
    <source>
        <dbReference type="ARBA" id="ARBA00022741"/>
    </source>
</evidence>
<dbReference type="PANTHER" id="PTHR43858">
    <property type="entry name" value="ENERGY-DEPENDENT TRANSLATIONAL THROTTLE PROTEIN ETTA"/>
    <property type="match status" value="1"/>
</dbReference>
<dbReference type="eggNOG" id="COG0488">
    <property type="taxonomic scope" value="Bacteria"/>
</dbReference>
<dbReference type="GO" id="GO:0006412">
    <property type="term" value="P:translation"/>
    <property type="evidence" value="ECO:0007669"/>
    <property type="project" value="UniProtKB-KW"/>
</dbReference>
<keyword evidence="4 13" id="KW-0820">tRNA-binding</keyword>
<dbReference type="PROSITE" id="PS00211">
    <property type="entry name" value="ABC_TRANSPORTER_1"/>
    <property type="match status" value="1"/>
</dbReference>
<evidence type="ECO:0000256" key="11">
    <source>
        <dbReference type="ARBA" id="ARBA00022884"/>
    </source>
</evidence>
<comment type="subunit">
    <text evidence="13">Monomer. Probably contacts ribosomal proteins L1, L5, L33 and S7, the 16S and 23S rRNA and the P-site containing tRNA(fMet).</text>
</comment>
<feature type="domain" description="ABC transporter" evidence="14">
    <location>
        <begin position="6"/>
        <end position="263"/>
    </location>
</feature>
<protein>
    <recommendedName>
        <fullName evidence="13">Energy-dependent translational throttle protein EttA</fullName>
        <ecNumber evidence="13">3.6.1.-</ecNumber>
    </recommendedName>
    <alternativeName>
        <fullName evidence="13">Translational regulatory factor EttA</fullName>
    </alternativeName>
</protein>
<feature type="binding site" evidence="13">
    <location>
        <begin position="359"/>
        <end position="366"/>
    </location>
    <ligand>
        <name>ATP</name>
        <dbReference type="ChEBI" id="CHEBI:30616"/>
        <label>2</label>
    </ligand>
</feature>
<dbReference type="KEGG" id="bpt:Bpet0881"/>
<keyword evidence="2" id="KW-1003">Cell membrane</keyword>
<dbReference type="CDD" id="cd03221">
    <property type="entry name" value="ABCF_EF-3"/>
    <property type="match status" value="2"/>
</dbReference>
<dbReference type="InterPro" id="IPR022374">
    <property type="entry name" value="EttA"/>
</dbReference>
<keyword evidence="3 13" id="KW-0963">Cytoplasm</keyword>
<dbReference type="GO" id="GO:0019843">
    <property type="term" value="F:rRNA binding"/>
    <property type="evidence" value="ECO:0007669"/>
    <property type="project" value="UniProtKB-UniRule"/>
</dbReference>
<keyword evidence="11 13" id="KW-0694">RNA-binding</keyword>
<keyword evidence="10 13" id="KW-0810">Translation regulation</keyword>
<dbReference type="PROSITE" id="PS50893">
    <property type="entry name" value="ABC_TRANSPORTER_2"/>
    <property type="match status" value="2"/>
</dbReference>
<dbReference type="EC" id="3.6.1.-" evidence="13"/>
<dbReference type="GO" id="GO:0043022">
    <property type="term" value="F:ribosome binding"/>
    <property type="evidence" value="ECO:0007669"/>
    <property type="project" value="UniProtKB-UniRule"/>
</dbReference>
<dbReference type="Pfam" id="PF00005">
    <property type="entry name" value="ABC_tran"/>
    <property type="match status" value="2"/>
</dbReference>
<dbReference type="SUPFAM" id="SSF52540">
    <property type="entry name" value="P-loop containing nucleoside triphosphate hydrolases"/>
    <property type="match status" value="2"/>
</dbReference>
<comment type="caution">
    <text evidence="13">Lacks conserved residue(s) required for the propagation of feature annotation.</text>
</comment>
<comment type="domain">
    <text evidence="13">The P-site tRNA interaction motif (PtIM domain) probably interacts with the P-site tRNA(fMet) as well as the 23S rRNA.</text>
</comment>
<keyword evidence="9 13" id="KW-0067">ATP-binding</keyword>
<dbReference type="PANTHER" id="PTHR43858:SF1">
    <property type="entry name" value="ABC TRANSPORTER-RELATED PROTEIN"/>
    <property type="match status" value="1"/>
</dbReference>
<keyword evidence="12 13" id="KW-0648">Protein biosynthesis</keyword>